<dbReference type="Proteomes" id="UP000054321">
    <property type="component" value="Unassembled WGS sequence"/>
</dbReference>
<organism evidence="10 11">
    <name type="scientific">Oidiodendron maius (strain Zn)</name>
    <dbReference type="NCBI Taxonomy" id="913774"/>
    <lineage>
        <taxon>Eukaryota</taxon>
        <taxon>Fungi</taxon>
        <taxon>Dikarya</taxon>
        <taxon>Ascomycota</taxon>
        <taxon>Pezizomycotina</taxon>
        <taxon>Leotiomycetes</taxon>
        <taxon>Leotiomycetes incertae sedis</taxon>
        <taxon>Myxotrichaceae</taxon>
        <taxon>Oidiodendron</taxon>
    </lineage>
</organism>
<evidence type="ECO:0000259" key="9">
    <source>
        <dbReference type="PROSITE" id="PS50011"/>
    </source>
</evidence>
<comment type="catalytic activity">
    <reaction evidence="7">
        <text>L-threonyl-[protein] + ATP = O-phospho-L-threonyl-[protein] + ADP + H(+)</text>
        <dbReference type="Rhea" id="RHEA:46608"/>
        <dbReference type="Rhea" id="RHEA-COMP:11060"/>
        <dbReference type="Rhea" id="RHEA-COMP:11605"/>
        <dbReference type="ChEBI" id="CHEBI:15378"/>
        <dbReference type="ChEBI" id="CHEBI:30013"/>
        <dbReference type="ChEBI" id="CHEBI:30616"/>
        <dbReference type="ChEBI" id="CHEBI:61977"/>
        <dbReference type="ChEBI" id="CHEBI:456216"/>
        <dbReference type="EC" id="2.7.11.1"/>
    </reaction>
</comment>
<sequence>MQRLIHARYVPKDTQEQSSFASSISVLRVADNVSFLACQIPTTKTKDPRKNTVTTPLAPTLIPTAGVPISRILNHPNIISLVDIVQASSFAGKSIPGKYGDLTIWEDMDAGSLSYLLPSPNALPDFADEKGWHALAAQDFQRFSLPESLCWHVLTSISKALLWLHHGVKETEGIPGDIMKHDDDWQPILIRDVSPSQIWFKKPKPGETYGECKLGGFQWAKVTGVVGGSVAVADRVEEASREKQFYWAPEIYKNLHPWSRPNEIWSLGAVIYTMMTGMPPPRYYNYNWQTSRMNDKGFSKGLRDIVAKILDPIIGRRPDTLDLVGLVQFEWRAWRANTMEGRAYVDSGDALVRRQFEQGKRGKVPRWAFL</sequence>
<evidence type="ECO:0000256" key="1">
    <source>
        <dbReference type="ARBA" id="ARBA00012513"/>
    </source>
</evidence>
<proteinExistence type="predicted"/>
<evidence type="ECO:0000256" key="8">
    <source>
        <dbReference type="ARBA" id="ARBA00048679"/>
    </source>
</evidence>
<keyword evidence="4" id="KW-0547">Nucleotide-binding</keyword>
<keyword evidence="5" id="KW-0418">Kinase</keyword>
<dbReference type="Gene3D" id="1.10.510.10">
    <property type="entry name" value="Transferase(Phosphotransferase) domain 1"/>
    <property type="match status" value="1"/>
</dbReference>
<dbReference type="STRING" id="913774.A0A0C3H8G5"/>
<dbReference type="EMBL" id="KN832872">
    <property type="protein sequence ID" value="KIN04546.1"/>
    <property type="molecule type" value="Genomic_DNA"/>
</dbReference>
<dbReference type="GO" id="GO:0005524">
    <property type="term" value="F:ATP binding"/>
    <property type="evidence" value="ECO:0007669"/>
    <property type="project" value="UniProtKB-KW"/>
</dbReference>
<evidence type="ECO:0000256" key="3">
    <source>
        <dbReference type="ARBA" id="ARBA00022679"/>
    </source>
</evidence>
<protein>
    <recommendedName>
        <fullName evidence="1">non-specific serine/threonine protein kinase</fullName>
        <ecNumber evidence="1">2.7.11.1</ecNumber>
    </recommendedName>
</protein>
<name>A0A0C3H8G5_OIDMZ</name>
<dbReference type="AlphaFoldDB" id="A0A0C3H8G5"/>
<evidence type="ECO:0000256" key="2">
    <source>
        <dbReference type="ARBA" id="ARBA00022527"/>
    </source>
</evidence>
<reference evidence="10 11" key="1">
    <citation type="submission" date="2014-04" db="EMBL/GenBank/DDBJ databases">
        <authorList>
            <consortium name="DOE Joint Genome Institute"/>
            <person name="Kuo A."/>
            <person name="Martino E."/>
            <person name="Perotto S."/>
            <person name="Kohler A."/>
            <person name="Nagy L.G."/>
            <person name="Floudas D."/>
            <person name="Copeland A."/>
            <person name="Barry K.W."/>
            <person name="Cichocki N."/>
            <person name="Veneault-Fourrey C."/>
            <person name="LaButti K."/>
            <person name="Lindquist E.A."/>
            <person name="Lipzen A."/>
            <person name="Lundell T."/>
            <person name="Morin E."/>
            <person name="Murat C."/>
            <person name="Sun H."/>
            <person name="Tunlid A."/>
            <person name="Henrissat B."/>
            <person name="Grigoriev I.V."/>
            <person name="Hibbett D.S."/>
            <person name="Martin F."/>
            <person name="Nordberg H.P."/>
            <person name="Cantor M.N."/>
            <person name="Hua S.X."/>
        </authorList>
    </citation>
    <scope>NUCLEOTIDE SEQUENCE [LARGE SCALE GENOMIC DNA]</scope>
    <source>
        <strain evidence="10 11">Zn</strain>
    </source>
</reference>
<evidence type="ECO:0000256" key="4">
    <source>
        <dbReference type="ARBA" id="ARBA00022741"/>
    </source>
</evidence>
<evidence type="ECO:0000313" key="10">
    <source>
        <dbReference type="EMBL" id="KIN04546.1"/>
    </source>
</evidence>
<evidence type="ECO:0000256" key="6">
    <source>
        <dbReference type="ARBA" id="ARBA00022840"/>
    </source>
</evidence>
<dbReference type="PROSITE" id="PS50011">
    <property type="entry name" value="PROTEIN_KINASE_DOM"/>
    <property type="match status" value="1"/>
</dbReference>
<dbReference type="SUPFAM" id="SSF56112">
    <property type="entry name" value="Protein kinase-like (PK-like)"/>
    <property type="match status" value="1"/>
</dbReference>
<evidence type="ECO:0000313" key="11">
    <source>
        <dbReference type="Proteomes" id="UP000054321"/>
    </source>
</evidence>
<reference evidence="11" key="2">
    <citation type="submission" date="2015-01" db="EMBL/GenBank/DDBJ databases">
        <title>Evolutionary Origins and Diversification of the Mycorrhizal Mutualists.</title>
        <authorList>
            <consortium name="DOE Joint Genome Institute"/>
            <consortium name="Mycorrhizal Genomics Consortium"/>
            <person name="Kohler A."/>
            <person name="Kuo A."/>
            <person name="Nagy L.G."/>
            <person name="Floudas D."/>
            <person name="Copeland A."/>
            <person name="Barry K.W."/>
            <person name="Cichocki N."/>
            <person name="Veneault-Fourrey C."/>
            <person name="LaButti K."/>
            <person name="Lindquist E.A."/>
            <person name="Lipzen A."/>
            <person name="Lundell T."/>
            <person name="Morin E."/>
            <person name="Murat C."/>
            <person name="Riley R."/>
            <person name="Ohm R."/>
            <person name="Sun H."/>
            <person name="Tunlid A."/>
            <person name="Henrissat B."/>
            <person name="Grigoriev I.V."/>
            <person name="Hibbett D.S."/>
            <person name="Martin F."/>
        </authorList>
    </citation>
    <scope>NUCLEOTIDE SEQUENCE [LARGE SCALE GENOMIC DNA]</scope>
    <source>
        <strain evidence="11">Zn</strain>
    </source>
</reference>
<dbReference type="PANTHER" id="PTHR43671">
    <property type="entry name" value="SERINE/THREONINE-PROTEIN KINASE NEK"/>
    <property type="match status" value="1"/>
</dbReference>
<evidence type="ECO:0000256" key="7">
    <source>
        <dbReference type="ARBA" id="ARBA00047899"/>
    </source>
</evidence>
<keyword evidence="6" id="KW-0067">ATP-binding</keyword>
<keyword evidence="2" id="KW-0723">Serine/threonine-protein kinase</keyword>
<dbReference type="InterPro" id="IPR011009">
    <property type="entry name" value="Kinase-like_dom_sf"/>
</dbReference>
<feature type="domain" description="Protein kinase" evidence="9">
    <location>
        <begin position="1"/>
        <end position="332"/>
    </location>
</feature>
<dbReference type="PANTHER" id="PTHR43671:SF98">
    <property type="entry name" value="SERINE_THREONINE-PROTEIN KINASE NEK11"/>
    <property type="match status" value="1"/>
</dbReference>
<dbReference type="InterPro" id="IPR050660">
    <property type="entry name" value="NEK_Ser/Thr_kinase"/>
</dbReference>
<dbReference type="OrthoDB" id="4062651at2759"/>
<dbReference type="InterPro" id="IPR000719">
    <property type="entry name" value="Prot_kinase_dom"/>
</dbReference>
<dbReference type="InParanoid" id="A0A0C3H8G5"/>
<gene>
    <name evidence="10" type="ORF">OIDMADRAFT_156609</name>
</gene>
<accession>A0A0C3H8G5</accession>
<dbReference type="HOGENOM" id="CLU_748215_0_0_1"/>
<keyword evidence="11" id="KW-1185">Reference proteome</keyword>
<dbReference type="GO" id="GO:0004674">
    <property type="term" value="F:protein serine/threonine kinase activity"/>
    <property type="evidence" value="ECO:0007669"/>
    <property type="project" value="UniProtKB-KW"/>
</dbReference>
<dbReference type="EC" id="2.7.11.1" evidence="1"/>
<keyword evidence="3" id="KW-0808">Transferase</keyword>
<evidence type="ECO:0000256" key="5">
    <source>
        <dbReference type="ARBA" id="ARBA00022777"/>
    </source>
</evidence>
<comment type="catalytic activity">
    <reaction evidence="8">
        <text>L-seryl-[protein] + ATP = O-phospho-L-seryl-[protein] + ADP + H(+)</text>
        <dbReference type="Rhea" id="RHEA:17989"/>
        <dbReference type="Rhea" id="RHEA-COMP:9863"/>
        <dbReference type="Rhea" id="RHEA-COMP:11604"/>
        <dbReference type="ChEBI" id="CHEBI:15378"/>
        <dbReference type="ChEBI" id="CHEBI:29999"/>
        <dbReference type="ChEBI" id="CHEBI:30616"/>
        <dbReference type="ChEBI" id="CHEBI:83421"/>
        <dbReference type="ChEBI" id="CHEBI:456216"/>
        <dbReference type="EC" id="2.7.11.1"/>
    </reaction>
</comment>